<organism evidence="12 13">
    <name type="scientific">Butyrivibrio proteoclasticus</name>
    <dbReference type="NCBI Taxonomy" id="43305"/>
    <lineage>
        <taxon>Bacteria</taxon>
        <taxon>Bacillati</taxon>
        <taxon>Bacillota</taxon>
        <taxon>Clostridia</taxon>
        <taxon>Lachnospirales</taxon>
        <taxon>Lachnospiraceae</taxon>
        <taxon>Butyrivibrio</taxon>
    </lineage>
</organism>
<dbReference type="AlphaFoldDB" id="A0A1I5WBH4"/>
<protein>
    <submittedName>
        <fullName evidence="12">Putative endopeptidase</fullName>
    </submittedName>
</protein>
<feature type="domain" description="Peptidase M13 C-terminal" evidence="10">
    <location>
        <begin position="522"/>
        <end position="713"/>
    </location>
</feature>
<keyword evidence="5" id="KW-0378">Hydrolase</keyword>
<evidence type="ECO:0000256" key="5">
    <source>
        <dbReference type="ARBA" id="ARBA00022801"/>
    </source>
</evidence>
<dbReference type="PROSITE" id="PS51885">
    <property type="entry name" value="NEPRILYSIN"/>
    <property type="match status" value="1"/>
</dbReference>
<sequence length="716" mass="80234">MKRKQILAALLTGCMLLAGCGTAADSAVTETPAEGASKEEVAADTSVDTASTESSEETAQAESESYVVDGGSPWINSNIKENVVNSDKASAKDDLNLAVNYDWAITAEIPDGYSSYDSFTEVSQIIDDKALETLKDETITGHDAELARAYYNAFLDWDDRNAKGLSPLEPFVKDIESLSSIEDVTEFILDNDRSNFTPTLVGIGNVGDLTDSSRYVTNVDHSSLLLGDSAEYKEFSTVGKLKYDAYRSLFSNMMTRLGYTNDEADKYYDACFSFESALSEKVYTSLESSDPAIYDKILNYYEPEEMAALAPNFPMDEFIKENGYDNAKVFLVTEPDALAKISDLYTSDNLENIKGYFMVQTVLGCTTDLDREAFDARLEAQRSIYGASGTLSDEKYAYAYVNAALPEAMEKAYMAKYDVTETKKEVTQLCKDVADVYREMLENEDWLSDETREYAMEKLDSLEINVVEPKEYVDYSGLDLNGLTYFEIQKALADFSWELDKERTNGTVNKNLWEGMSTLETNAYYDPTANSINILLGILDGVFYGDDKSKEEIYAGIGAVIGHEISHAFDTNGAQFDKDGNYSNWWTDEDYSAFQERAQKLINYYDGITVFGDEKVTGSLVQTEAIADMAGLKAMLTLASKEESFDYKKFFESYANVWKNISTYEAIYSQLTQDAHPLDYLRVNVTSQQFDEFYEAFDVKEGDGMYLAPEDRILIW</sequence>
<feature type="signal peptide" evidence="9">
    <location>
        <begin position="1"/>
        <end position="23"/>
    </location>
</feature>
<comment type="similarity">
    <text evidence="2">Belongs to the peptidase M13 family.</text>
</comment>
<keyword evidence="4" id="KW-0479">Metal-binding</keyword>
<reference evidence="13" key="1">
    <citation type="submission" date="2016-10" db="EMBL/GenBank/DDBJ databases">
        <authorList>
            <person name="Varghese N."/>
            <person name="Submissions S."/>
        </authorList>
    </citation>
    <scope>NUCLEOTIDE SEQUENCE [LARGE SCALE GENOMIC DNA]</scope>
    <source>
        <strain evidence="13">P18</strain>
    </source>
</reference>
<keyword evidence="3" id="KW-0645">Protease</keyword>
<dbReference type="Pfam" id="PF05649">
    <property type="entry name" value="Peptidase_M13_N"/>
    <property type="match status" value="1"/>
</dbReference>
<evidence type="ECO:0000256" key="4">
    <source>
        <dbReference type="ARBA" id="ARBA00022723"/>
    </source>
</evidence>
<dbReference type="Pfam" id="PF01431">
    <property type="entry name" value="Peptidase_M13"/>
    <property type="match status" value="1"/>
</dbReference>
<evidence type="ECO:0000313" key="12">
    <source>
        <dbReference type="EMBL" id="SFQ17104.1"/>
    </source>
</evidence>
<proteinExistence type="inferred from homology"/>
<dbReference type="GO" id="GO:0016485">
    <property type="term" value="P:protein processing"/>
    <property type="evidence" value="ECO:0007669"/>
    <property type="project" value="TreeGrafter"/>
</dbReference>
<dbReference type="Gene3D" id="1.10.1380.10">
    <property type="entry name" value="Neutral endopeptidase , domain2"/>
    <property type="match status" value="1"/>
</dbReference>
<evidence type="ECO:0000313" key="13">
    <source>
        <dbReference type="Proteomes" id="UP000182624"/>
    </source>
</evidence>
<keyword evidence="6" id="KW-0862">Zinc</keyword>
<dbReference type="GO" id="GO:0005886">
    <property type="term" value="C:plasma membrane"/>
    <property type="evidence" value="ECO:0007669"/>
    <property type="project" value="TreeGrafter"/>
</dbReference>
<feature type="domain" description="Peptidase M13 N-terminal" evidence="11">
    <location>
        <begin position="92"/>
        <end position="467"/>
    </location>
</feature>
<dbReference type="RefSeq" id="WP_074889788.1">
    <property type="nucleotide sequence ID" value="NZ_FOXO01000021.1"/>
</dbReference>
<dbReference type="PANTHER" id="PTHR11733">
    <property type="entry name" value="ZINC METALLOPROTEASE FAMILY M13 NEPRILYSIN-RELATED"/>
    <property type="match status" value="1"/>
</dbReference>
<dbReference type="GO" id="GO:0046872">
    <property type="term" value="F:metal ion binding"/>
    <property type="evidence" value="ECO:0007669"/>
    <property type="project" value="UniProtKB-KW"/>
</dbReference>
<dbReference type="InterPro" id="IPR008753">
    <property type="entry name" value="Peptidase_M13_N"/>
</dbReference>
<dbReference type="InterPro" id="IPR024079">
    <property type="entry name" value="MetalloPept_cat_dom_sf"/>
</dbReference>
<dbReference type="OrthoDB" id="9775677at2"/>
<keyword evidence="7" id="KW-0482">Metalloprotease</keyword>
<keyword evidence="9" id="KW-0732">Signal</keyword>
<dbReference type="GO" id="GO:0004222">
    <property type="term" value="F:metalloendopeptidase activity"/>
    <property type="evidence" value="ECO:0007669"/>
    <property type="project" value="InterPro"/>
</dbReference>
<dbReference type="CDD" id="cd08662">
    <property type="entry name" value="M13"/>
    <property type="match status" value="1"/>
</dbReference>
<dbReference type="Proteomes" id="UP000182624">
    <property type="component" value="Unassembled WGS sequence"/>
</dbReference>
<dbReference type="PANTHER" id="PTHR11733:SF167">
    <property type="entry name" value="FI17812P1-RELATED"/>
    <property type="match status" value="1"/>
</dbReference>
<evidence type="ECO:0000256" key="9">
    <source>
        <dbReference type="SAM" id="SignalP"/>
    </source>
</evidence>
<name>A0A1I5WBH4_9FIRM</name>
<evidence type="ECO:0000256" key="1">
    <source>
        <dbReference type="ARBA" id="ARBA00001947"/>
    </source>
</evidence>
<accession>A0A1I5WBH4</accession>
<dbReference type="InterPro" id="IPR000718">
    <property type="entry name" value="Peptidase_M13"/>
</dbReference>
<gene>
    <name evidence="12" type="ORF">SAMN04487928_12174</name>
</gene>
<evidence type="ECO:0000256" key="7">
    <source>
        <dbReference type="ARBA" id="ARBA00023049"/>
    </source>
</evidence>
<dbReference type="Gene3D" id="3.40.390.10">
    <property type="entry name" value="Collagenase (Catalytic Domain)"/>
    <property type="match status" value="1"/>
</dbReference>
<dbReference type="EMBL" id="FOXO01000021">
    <property type="protein sequence ID" value="SFQ17104.1"/>
    <property type="molecule type" value="Genomic_DNA"/>
</dbReference>
<evidence type="ECO:0000256" key="3">
    <source>
        <dbReference type="ARBA" id="ARBA00022670"/>
    </source>
</evidence>
<evidence type="ECO:0000259" key="11">
    <source>
        <dbReference type="Pfam" id="PF05649"/>
    </source>
</evidence>
<dbReference type="InterPro" id="IPR042089">
    <property type="entry name" value="Peptidase_M13_dom_2"/>
</dbReference>
<dbReference type="InterPro" id="IPR018497">
    <property type="entry name" value="Peptidase_M13_C"/>
</dbReference>
<evidence type="ECO:0000256" key="8">
    <source>
        <dbReference type="SAM" id="MobiDB-lite"/>
    </source>
</evidence>
<comment type="cofactor">
    <cofactor evidence="1">
        <name>Zn(2+)</name>
        <dbReference type="ChEBI" id="CHEBI:29105"/>
    </cofactor>
</comment>
<dbReference type="PRINTS" id="PR00786">
    <property type="entry name" value="NEPRILYSIN"/>
</dbReference>
<evidence type="ECO:0000256" key="6">
    <source>
        <dbReference type="ARBA" id="ARBA00022833"/>
    </source>
</evidence>
<keyword evidence="13" id="KW-1185">Reference proteome</keyword>
<feature type="chain" id="PRO_5039245303" evidence="9">
    <location>
        <begin position="24"/>
        <end position="716"/>
    </location>
</feature>
<feature type="region of interest" description="Disordered" evidence="8">
    <location>
        <begin position="31"/>
        <end position="66"/>
    </location>
</feature>
<dbReference type="SUPFAM" id="SSF55486">
    <property type="entry name" value="Metalloproteases ('zincins'), catalytic domain"/>
    <property type="match status" value="1"/>
</dbReference>
<evidence type="ECO:0000256" key="2">
    <source>
        <dbReference type="ARBA" id="ARBA00007357"/>
    </source>
</evidence>
<dbReference type="PROSITE" id="PS51257">
    <property type="entry name" value="PROKAR_LIPOPROTEIN"/>
    <property type="match status" value="1"/>
</dbReference>
<evidence type="ECO:0000259" key="10">
    <source>
        <dbReference type="Pfam" id="PF01431"/>
    </source>
</evidence>
<feature type="compositionally biased region" description="Low complexity" evidence="8">
    <location>
        <begin position="43"/>
        <end position="65"/>
    </location>
</feature>